<evidence type="ECO:0000259" key="3">
    <source>
        <dbReference type="PROSITE" id="PS50983"/>
    </source>
</evidence>
<keyword evidence="1" id="KW-0732">Signal</keyword>
<dbReference type="SUPFAM" id="SSF53807">
    <property type="entry name" value="Helical backbone' metal receptor"/>
    <property type="match status" value="1"/>
</dbReference>
<keyword evidence="2" id="KW-0472">Membrane</keyword>
<proteinExistence type="predicted"/>
<dbReference type="NCBIfam" id="NF038402">
    <property type="entry name" value="TroA_like"/>
    <property type="match status" value="1"/>
</dbReference>
<feature type="transmembrane region" description="Helical" evidence="2">
    <location>
        <begin position="12"/>
        <end position="31"/>
    </location>
</feature>
<dbReference type="PROSITE" id="PS50983">
    <property type="entry name" value="FE_B12_PBP"/>
    <property type="match status" value="1"/>
</dbReference>
<keyword evidence="2" id="KW-0812">Transmembrane</keyword>
<evidence type="ECO:0000313" key="4">
    <source>
        <dbReference type="EMBL" id="NWK56880.1"/>
    </source>
</evidence>
<evidence type="ECO:0000313" key="5">
    <source>
        <dbReference type="Proteomes" id="UP000557872"/>
    </source>
</evidence>
<gene>
    <name evidence="4" type="ORF">HW115_14750</name>
</gene>
<keyword evidence="2" id="KW-1133">Transmembrane helix</keyword>
<dbReference type="AlphaFoldDB" id="A0A851GPY1"/>
<feature type="domain" description="Fe/B12 periplasmic-binding" evidence="3">
    <location>
        <begin position="57"/>
        <end position="314"/>
    </location>
</feature>
<evidence type="ECO:0000256" key="1">
    <source>
        <dbReference type="ARBA" id="ARBA00022729"/>
    </source>
</evidence>
<dbReference type="PANTHER" id="PTHR30535:SF34">
    <property type="entry name" value="MOLYBDATE-BINDING PROTEIN MOLA"/>
    <property type="match status" value="1"/>
</dbReference>
<dbReference type="Pfam" id="PF01497">
    <property type="entry name" value="Peripla_BP_2"/>
    <property type="match status" value="1"/>
</dbReference>
<dbReference type="Gene3D" id="3.40.50.1980">
    <property type="entry name" value="Nitrogenase molybdenum iron protein domain"/>
    <property type="match status" value="2"/>
</dbReference>
<dbReference type="RefSeq" id="WP_178933710.1">
    <property type="nucleotide sequence ID" value="NZ_JACBAZ010000006.1"/>
</dbReference>
<dbReference type="PANTHER" id="PTHR30535">
    <property type="entry name" value="VITAMIN B12-BINDING PROTEIN"/>
    <property type="match status" value="1"/>
</dbReference>
<sequence length="314" mass="34696">MNHSPVRTKPSAGAIMVSALVVLMFVGSYWARLCLAPAVSQSEAAETASVSSSDPQRLVGLAPSTVEVLYELGLGERVVGVSRYCTYPPEAMEKPKIAGFVDVDFERLVTLQPDCVVMVDSQHSLQGKFDQLGIRTISAEHASVDGIIQSFRKIGKACGKGPEAMAKADRMQEHVDRIRNRYADKEHPRVLVCIERDPDSPRPDRVIAAGSGGFHRELIEIAGGVNAYQGDIAYPVLSREKLLHLNPDVIIDLVRDETYEKYKERQLLKQWYAFGELNAVKNRRVVIIAGNQHLIPGPRFLKTLDAMAEAIHPN</sequence>
<dbReference type="InterPro" id="IPR002491">
    <property type="entry name" value="ABC_transptr_periplasmic_BD"/>
</dbReference>
<organism evidence="4 5">
    <name type="scientific">Oceaniferula marina</name>
    <dbReference type="NCBI Taxonomy" id="2748318"/>
    <lineage>
        <taxon>Bacteria</taxon>
        <taxon>Pseudomonadati</taxon>
        <taxon>Verrucomicrobiota</taxon>
        <taxon>Verrucomicrobiia</taxon>
        <taxon>Verrucomicrobiales</taxon>
        <taxon>Verrucomicrobiaceae</taxon>
        <taxon>Oceaniferula</taxon>
    </lineage>
</organism>
<accession>A0A851GPY1</accession>
<evidence type="ECO:0000256" key="2">
    <source>
        <dbReference type="SAM" id="Phobius"/>
    </source>
</evidence>
<comment type="caution">
    <text evidence="4">The sequence shown here is derived from an EMBL/GenBank/DDBJ whole genome shotgun (WGS) entry which is preliminary data.</text>
</comment>
<reference evidence="4 5" key="1">
    <citation type="submission" date="2020-07" db="EMBL/GenBank/DDBJ databases">
        <title>Roseicoccus Jingziensis gen. nov., sp. nov., isolated from coastal seawater.</title>
        <authorList>
            <person name="Feng X."/>
        </authorList>
    </citation>
    <scope>NUCLEOTIDE SEQUENCE [LARGE SCALE GENOMIC DNA]</scope>
    <source>
        <strain evidence="4 5">N1E253</strain>
    </source>
</reference>
<dbReference type="Proteomes" id="UP000557872">
    <property type="component" value="Unassembled WGS sequence"/>
</dbReference>
<dbReference type="InterPro" id="IPR050902">
    <property type="entry name" value="ABC_Transporter_SBP"/>
</dbReference>
<protein>
    <submittedName>
        <fullName evidence="4">ABC transporter substrate-binding protein</fullName>
    </submittedName>
</protein>
<dbReference type="EMBL" id="JACBAZ010000006">
    <property type="protein sequence ID" value="NWK56880.1"/>
    <property type="molecule type" value="Genomic_DNA"/>
</dbReference>
<dbReference type="InterPro" id="IPR054828">
    <property type="entry name" value="Vit_B12_bind_prot"/>
</dbReference>
<keyword evidence="5" id="KW-1185">Reference proteome</keyword>
<dbReference type="GO" id="GO:0071281">
    <property type="term" value="P:cellular response to iron ion"/>
    <property type="evidence" value="ECO:0007669"/>
    <property type="project" value="TreeGrafter"/>
</dbReference>
<name>A0A851GPY1_9BACT</name>